<accession>A0A3L8D471</accession>
<dbReference type="EMBL" id="QOIP01000014">
    <property type="protein sequence ID" value="RLU15039.1"/>
    <property type="molecule type" value="Genomic_DNA"/>
</dbReference>
<evidence type="ECO:0000256" key="1">
    <source>
        <dbReference type="SAM" id="MobiDB-lite"/>
    </source>
</evidence>
<reference evidence="2" key="2">
    <citation type="submission" date="2018-07" db="EMBL/GenBank/DDBJ databases">
        <authorList>
            <person name="Mckenzie S.K."/>
            <person name="Kronauer D.J.C."/>
        </authorList>
    </citation>
    <scope>NUCLEOTIDE SEQUENCE</scope>
    <source>
        <strain evidence="2">Clonal line C1</strain>
    </source>
</reference>
<organism evidence="2">
    <name type="scientific">Ooceraea biroi</name>
    <name type="common">Clonal raider ant</name>
    <name type="synonym">Cerapachys biroi</name>
    <dbReference type="NCBI Taxonomy" id="2015173"/>
    <lineage>
        <taxon>Eukaryota</taxon>
        <taxon>Metazoa</taxon>
        <taxon>Ecdysozoa</taxon>
        <taxon>Arthropoda</taxon>
        <taxon>Hexapoda</taxon>
        <taxon>Insecta</taxon>
        <taxon>Pterygota</taxon>
        <taxon>Neoptera</taxon>
        <taxon>Endopterygota</taxon>
        <taxon>Hymenoptera</taxon>
        <taxon>Apocrita</taxon>
        <taxon>Aculeata</taxon>
        <taxon>Formicoidea</taxon>
        <taxon>Formicidae</taxon>
        <taxon>Dorylinae</taxon>
        <taxon>Ooceraea</taxon>
    </lineage>
</organism>
<feature type="compositionally biased region" description="Basic and acidic residues" evidence="1">
    <location>
        <begin position="31"/>
        <end position="46"/>
    </location>
</feature>
<dbReference type="OrthoDB" id="7552368at2759"/>
<proteinExistence type="predicted"/>
<name>A0A3L8D471_OOCBI</name>
<dbReference type="AlphaFoldDB" id="A0A3L8D471"/>
<protein>
    <submittedName>
        <fullName evidence="2">Uncharacterized protein</fullName>
    </submittedName>
</protein>
<reference evidence="2" key="1">
    <citation type="journal article" date="2018" name="Genome Res.">
        <title>The genomic architecture and molecular evolution of ant odorant receptors.</title>
        <authorList>
            <person name="McKenzie S.K."/>
            <person name="Kronauer D.J.C."/>
        </authorList>
    </citation>
    <scope>NUCLEOTIDE SEQUENCE [LARGE SCALE GENOMIC DNA]</scope>
    <source>
        <strain evidence="2">Clonal line C1</strain>
    </source>
</reference>
<comment type="caution">
    <text evidence="2">The sequence shown here is derived from an EMBL/GenBank/DDBJ whole genome shotgun (WGS) entry which is preliminary data.</text>
</comment>
<feature type="region of interest" description="Disordered" evidence="1">
    <location>
        <begin position="25"/>
        <end position="49"/>
    </location>
</feature>
<evidence type="ECO:0000313" key="2">
    <source>
        <dbReference type="EMBL" id="RLU15039.1"/>
    </source>
</evidence>
<dbReference type="Proteomes" id="UP000279307">
    <property type="component" value="Chromosome 14"/>
</dbReference>
<sequence>MRMIHPGANKGQGFTSINGNQITGYISEGSFNEHHSQGSSTSEHRAGNVNVHAAGNGYVQESASSEGRAFIRFPKDEQNPIILNIKNRDSEEQSDVVSDLADAIGELFDIV</sequence>
<gene>
    <name evidence="2" type="ORF">DMN91_012926</name>
</gene>